<feature type="transmembrane region" description="Helical" evidence="11">
    <location>
        <begin position="1286"/>
        <end position="1309"/>
    </location>
</feature>
<evidence type="ECO:0000313" key="14">
    <source>
        <dbReference type="Proteomes" id="UP000238479"/>
    </source>
</evidence>
<dbReference type="InterPro" id="IPR003593">
    <property type="entry name" value="AAA+_ATPase"/>
</dbReference>
<evidence type="ECO:0000256" key="7">
    <source>
        <dbReference type="ARBA" id="ARBA00022840"/>
    </source>
</evidence>
<feature type="transmembrane region" description="Helical" evidence="11">
    <location>
        <begin position="571"/>
        <end position="594"/>
    </location>
</feature>
<dbReference type="PROSITE" id="PS50893">
    <property type="entry name" value="ABC_TRANSPORTER_2"/>
    <property type="match status" value="1"/>
</dbReference>
<feature type="transmembrane region" description="Helical" evidence="11">
    <location>
        <begin position="520"/>
        <end position="539"/>
    </location>
</feature>
<dbReference type="SUPFAM" id="SSF52540">
    <property type="entry name" value="P-loop containing nucleoside triphosphate hydrolases"/>
    <property type="match status" value="2"/>
</dbReference>
<feature type="domain" description="ABC transporter" evidence="12">
    <location>
        <begin position="136"/>
        <end position="391"/>
    </location>
</feature>
<dbReference type="GO" id="GO:0016020">
    <property type="term" value="C:membrane"/>
    <property type="evidence" value="ECO:0007669"/>
    <property type="project" value="UniProtKB-SubCell"/>
</dbReference>
<organism evidence="13 14">
    <name type="scientific">Rosa chinensis</name>
    <name type="common">China rose</name>
    <dbReference type="NCBI Taxonomy" id="74649"/>
    <lineage>
        <taxon>Eukaryota</taxon>
        <taxon>Viridiplantae</taxon>
        <taxon>Streptophyta</taxon>
        <taxon>Embryophyta</taxon>
        <taxon>Tracheophyta</taxon>
        <taxon>Spermatophyta</taxon>
        <taxon>Magnoliopsida</taxon>
        <taxon>eudicotyledons</taxon>
        <taxon>Gunneridae</taxon>
        <taxon>Pentapetalae</taxon>
        <taxon>rosids</taxon>
        <taxon>fabids</taxon>
        <taxon>Rosales</taxon>
        <taxon>Rosaceae</taxon>
        <taxon>Rosoideae</taxon>
        <taxon>Rosoideae incertae sedis</taxon>
        <taxon>Rosa</taxon>
    </lineage>
</organism>
<dbReference type="GO" id="GO:0016887">
    <property type="term" value="F:ATP hydrolysis activity"/>
    <property type="evidence" value="ECO:0007669"/>
    <property type="project" value="InterPro"/>
</dbReference>
<dbReference type="FunFam" id="3.40.50.300:FF:003489">
    <property type="entry name" value="ABC transporter G family member 39"/>
    <property type="match status" value="1"/>
</dbReference>
<dbReference type="PRINTS" id="PR00830">
    <property type="entry name" value="ENDOLAPTASE"/>
</dbReference>
<feature type="transmembrane region" description="Helical" evidence="11">
    <location>
        <begin position="1207"/>
        <end position="1228"/>
    </location>
</feature>
<comment type="caution">
    <text evidence="13">The sequence shown here is derived from an EMBL/GenBank/DDBJ whole genome shotgun (WGS) entry which is preliminary data.</text>
</comment>
<evidence type="ECO:0000256" key="6">
    <source>
        <dbReference type="ARBA" id="ARBA00022741"/>
    </source>
</evidence>
<feature type="transmembrane region" description="Helical" evidence="11">
    <location>
        <begin position="1063"/>
        <end position="1084"/>
    </location>
</feature>
<sequence length="1317" mass="149303">MWRNEDTSMEAFSKSSREEDDEESLKWAAIERLPTYLRIRRSILADQEEGKAREIDVKDLGLLERKNLLERLVKIAEEDNEKFLFKLRDRMNRVGLEFPTTEVRFEHLNVEAEAYVGSRALPTMFNFSINMLEGLLNCVHLLPSRKKPLPILHGVSGTIKPRRMTLLLGPPGSGKTTLLLALAGKLGKDLKRSGRVTYNGLGMDEFVPERTAAYISQYDLHIPELTVRETLAFSARCQGVGPRYEMLVELLRREKAANIMPDSDLDVYMKVLGLEVCADTMVGDQMRRGISGGQRKRLTTGEMLVGPARALFMDEISTGLDSSTTFQIVNSLRQSIHILSGTAVISLLQPAPETYDLFDDIILLSDGHIVYQGPRENVLEFFEYMGFRCPERKGVADFLQEVTSWKDQEQYWTDKDKPYSFVTSKEFSVALQSFHIGQELGDELARPFDKSRGNPASLTTEKYGVSKKELFKACLSRHYLLMKRNSFVYITRMTMFLITAFVTMTLFLRTEMHRDTVEDGGIYMGAMFFTMMVIMFNGYSDLAMTLMKLPVFYKQRDLLFYPAWAYSLPTVIIRIPMTFVEVSIWMAITYYGIGYDPSIGRFCKQFLVLVCISQMANGLFRLIGALGRNMTVANTFGSVALLCCFVLGGFMLSREEMKNWLLWGYWLSPMTYGTNAMAVNEFFGKSWRHVPPNSTESLGVMVLKSRGVFPDASWYWIGVVALFGYFLLFNFLYTLALQLLEPLDKPQAVLSKEALAVKHAMKTGETIELSPIGNNSIGLLKFLWCNNAGVGNEVLENVSANRPMQQGMILPFQPLSITFTEIRYAVDMPQEMKGQGITEDRLELLKGVSGAFRPGVLTALMGVSGAGKTTLLDVLAGRKTGGYIEGNITISGYPKKQETFARISGYCEQTDIHSPHVTVYESLIYSAWLRLSPEVDSPTRKMLLLKRGGEEIYVGPLGYHSSYLIGYFEGISGVSKMKNGYNPATWMLEVTSAAQEAALGINFTDIYKNSEAYRRNKALVKELSIPPPNTRDLYFPTKYSQSFYTQCKACLWKQHLSYWRNPAYSAVRLLFTTLIALATGTLFWGLGSRRQKQQDLFNAMGAMYSAILFIGPQNTSTVQPVVGIERIVFYRERAAGMYSALPYAFGQVGIELPYTLIQTIIYVVISYTMIGFEWTVSKFFWQLFFIYFSYLYFTLYGMMSVAITPNIAVSAVVSTAFNPLWNVFSGFIIPKSRIPIWWRWFYWSCPVSWSLYGMIGSQFDGIEDRLDSGETVDAFTRTYFGYREDFMSVVAIVLVAFSVLFGSVFAFSIKAFNFQKR</sequence>
<dbReference type="PANTHER" id="PTHR48040:SF45">
    <property type="entry name" value="PLEIOTROPIC DRUG RESISTANCE PROTEIN 1-LIKE"/>
    <property type="match status" value="1"/>
</dbReference>
<evidence type="ECO:0000256" key="8">
    <source>
        <dbReference type="ARBA" id="ARBA00022989"/>
    </source>
</evidence>
<keyword evidence="9 11" id="KW-0472">Membrane</keyword>
<keyword evidence="8 11" id="KW-1133">Transmembrane helix</keyword>
<dbReference type="InterPro" id="IPR043926">
    <property type="entry name" value="ABCG_dom"/>
</dbReference>
<dbReference type="Gramene" id="PRQ26836">
    <property type="protein sequence ID" value="PRQ26836"/>
    <property type="gene ID" value="RchiOBHm_Chr6g0298901"/>
</dbReference>
<feature type="transmembrane region" description="Helical" evidence="11">
    <location>
        <begin position="1240"/>
        <end position="1259"/>
    </location>
</feature>
<keyword evidence="13" id="KW-0378">Hydrolase</keyword>
<dbReference type="Pfam" id="PF00005">
    <property type="entry name" value="ABC_tran"/>
    <property type="match status" value="2"/>
</dbReference>
<dbReference type="GO" id="GO:0140359">
    <property type="term" value="F:ABC-type transporter activity"/>
    <property type="evidence" value="ECO:0007669"/>
    <property type="project" value="InterPro"/>
</dbReference>
<feature type="transmembrane region" description="Helical" evidence="11">
    <location>
        <begin position="632"/>
        <end position="652"/>
    </location>
</feature>
<evidence type="ECO:0000256" key="4">
    <source>
        <dbReference type="ARBA" id="ARBA00022692"/>
    </source>
</evidence>
<dbReference type="PANTHER" id="PTHR48040">
    <property type="entry name" value="PLEIOTROPIC DRUG RESISTANCE PROTEIN 1-LIKE ISOFORM X1"/>
    <property type="match status" value="1"/>
</dbReference>
<dbReference type="InterPro" id="IPR013525">
    <property type="entry name" value="ABC2_TM"/>
</dbReference>
<keyword evidence="4 11" id="KW-0812">Transmembrane</keyword>
<evidence type="ECO:0000256" key="3">
    <source>
        <dbReference type="ARBA" id="ARBA00022448"/>
    </source>
</evidence>
<protein>
    <submittedName>
        <fullName evidence="13">Putative sulfate-transporting ATPase</fullName>
        <ecNumber evidence="13">3.6.3.25</ecNumber>
    </submittedName>
</protein>
<evidence type="ECO:0000256" key="1">
    <source>
        <dbReference type="ARBA" id="ARBA00004141"/>
    </source>
</evidence>
<reference evidence="13 14" key="1">
    <citation type="journal article" date="2018" name="Nat. Genet.">
        <title>The Rosa genome provides new insights in the design of modern roses.</title>
        <authorList>
            <person name="Bendahmane M."/>
        </authorList>
    </citation>
    <scope>NUCLEOTIDE SEQUENCE [LARGE SCALE GENOMIC DNA]</scope>
    <source>
        <strain evidence="14">cv. Old Blush</strain>
    </source>
</reference>
<dbReference type="EC" id="3.6.3.25" evidence="13"/>
<evidence type="ECO:0000256" key="11">
    <source>
        <dbReference type="SAM" id="Phobius"/>
    </source>
</evidence>
<dbReference type="EMBL" id="PDCK01000044">
    <property type="protein sequence ID" value="PRQ26836.1"/>
    <property type="molecule type" value="Genomic_DNA"/>
</dbReference>
<keyword evidence="6" id="KW-0547">Nucleotide-binding</keyword>
<keyword evidence="7" id="KW-0067">ATP-binding</keyword>
<feature type="transmembrane region" description="Helical" evidence="11">
    <location>
        <begin position="1152"/>
        <end position="1172"/>
    </location>
</feature>
<dbReference type="InterPro" id="IPR029481">
    <property type="entry name" value="ABC_trans_N"/>
</dbReference>
<comment type="subcellular location">
    <subcellularLocation>
        <location evidence="1">Membrane</location>
        <topology evidence="1">Multi-pass membrane protein</topology>
    </subcellularLocation>
</comment>
<accession>A0A2P6PY56</accession>
<dbReference type="Pfam" id="PF19055">
    <property type="entry name" value="ABC2_membrane_7"/>
    <property type="match status" value="1"/>
</dbReference>
<dbReference type="Pfam" id="PF14510">
    <property type="entry name" value="ABC_trans_N"/>
    <property type="match status" value="1"/>
</dbReference>
<evidence type="ECO:0000256" key="9">
    <source>
        <dbReference type="ARBA" id="ARBA00023136"/>
    </source>
</evidence>
<feature type="transmembrane region" description="Helical" evidence="11">
    <location>
        <begin position="487"/>
        <end position="508"/>
    </location>
</feature>
<dbReference type="SMART" id="SM00382">
    <property type="entry name" value="AAA"/>
    <property type="match status" value="1"/>
</dbReference>
<evidence type="ECO:0000256" key="2">
    <source>
        <dbReference type="ARBA" id="ARBA00006012"/>
    </source>
</evidence>
<evidence type="ECO:0000256" key="10">
    <source>
        <dbReference type="SAM" id="MobiDB-lite"/>
    </source>
</evidence>
<evidence type="ECO:0000256" key="5">
    <source>
        <dbReference type="ARBA" id="ARBA00022737"/>
    </source>
</evidence>
<dbReference type="OMA" id="FAHRCCG"/>
<dbReference type="CDD" id="cd03233">
    <property type="entry name" value="ABCG_PDR_domain1"/>
    <property type="match status" value="1"/>
</dbReference>
<keyword evidence="3" id="KW-0813">Transport</keyword>
<dbReference type="InterPro" id="IPR027417">
    <property type="entry name" value="P-loop_NTPase"/>
</dbReference>
<gene>
    <name evidence="13" type="ORF">RchiOBHm_Chr6g0298901</name>
</gene>
<keyword evidence="14" id="KW-1185">Reference proteome</keyword>
<feature type="transmembrane region" description="Helical" evidence="11">
    <location>
        <begin position="714"/>
        <end position="736"/>
    </location>
</feature>
<dbReference type="Pfam" id="PF01061">
    <property type="entry name" value="ABC2_membrane"/>
    <property type="match status" value="2"/>
</dbReference>
<evidence type="ECO:0000313" key="13">
    <source>
        <dbReference type="EMBL" id="PRQ26836.1"/>
    </source>
</evidence>
<dbReference type="Pfam" id="PF08370">
    <property type="entry name" value="PDR_assoc"/>
    <property type="match status" value="1"/>
</dbReference>
<name>A0A2P6PY56_ROSCH</name>
<keyword evidence="5" id="KW-0677">Repeat</keyword>
<dbReference type="Gene3D" id="3.40.50.300">
    <property type="entry name" value="P-loop containing nucleotide triphosphate hydrolases"/>
    <property type="match status" value="2"/>
</dbReference>
<dbReference type="InterPro" id="IPR003439">
    <property type="entry name" value="ABC_transporter-like_ATP-bd"/>
</dbReference>
<dbReference type="InterPro" id="IPR013581">
    <property type="entry name" value="PDR_assoc"/>
</dbReference>
<feature type="transmembrane region" description="Helical" evidence="11">
    <location>
        <begin position="1179"/>
        <end position="1201"/>
    </location>
</feature>
<dbReference type="FunFam" id="3.40.50.300:FF:000179">
    <property type="entry name" value="ABC transporter G family member 34"/>
    <property type="match status" value="1"/>
</dbReference>
<evidence type="ECO:0000259" key="12">
    <source>
        <dbReference type="PROSITE" id="PS50893"/>
    </source>
</evidence>
<dbReference type="InterPro" id="IPR034001">
    <property type="entry name" value="ABCG_PDR_1"/>
</dbReference>
<comment type="similarity">
    <text evidence="2">Belongs to the ABC transporter superfamily. ABCG family. PDR (TC 3.A.1.205) subfamily.</text>
</comment>
<proteinExistence type="inferred from homology"/>
<feature type="region of interest" description="Disordered" evidence="10">
    <location>
        <begin position="1"/>
        <end position="21"/>
    </location>
</feature>
<dbReference type="Proteomes" id="UP000238479">
    <property type="component" value="Chromosome 6"/>
</dbReference>
<dbReference type="GO" id="GO:0005524">
    <property type="term" value="F:ATP binding"/>
    <property type="evidence" value="ECO:0007669"/>
    <property type="project" value="UniProtKB-KW"/>
</dbReference>
<feature type="transmembrane region" description="Helical" evidence="11">
    <location>
        <begin position="606"/>
        <end position="626"/>
    </location>
</feature>